<dbReference type="AlphaFoldDB" id="A0A974DIZ4"/>
<dbReference type="EMBL" id="CM004469">
    <property type="protein sequence ID" value="OCT92010.1"/>
    <property type="molecule type" value="Genomic_DNA"/>
</dbReference>
<evidence type="ECO:0000313" key="3">
    <source>
        <dbReference type="Proteomes" id="UP000694892"/>
    </source>
</evidence>
<evidence type="ECO:0000256" key="1">
    <source>
        <dbReference type="SAM" id="Phobius"/>
    </source>
</evidence>
<accession>A0A974DIZ4</accession>
<protein>
    <submittedName>
        <fullName evidence="2">Uncharacterized protein</fullName>
    </submittedName>
</protein>
<name>A0A974DIZ4_XENLA</name>
<reference evidence="3" key="1">
    <citation type="journal article" date="2016" name="Nature">
        <title>Genome evolution in the allotetraploid frog Xenopus laevis.</title>
        <authorList>
            <person name="Session A.M."/>
            <person name="Uno Y."/>
            <person name="Kwon T."/>
            <person name="Chapman J.A."/>
            <person name="Toyoda A."/>
            <person name="Takahashi S."/>
            <person name="Fukui A."/>
            <person name="Hikosaka A."/>
            <person name="Suzuki A."/>
            <person name="Kondo M."/>
            <person name="van Heeringen S.J."/>
            <person name="Quigley I."/>
            <person name="Heinz S."/>
            <person name="Ogino H."/>
            <person name="Ochi H."/>
            <person name="Hellsten U."/>
            <person name="Lyons J.B."/>
            <person name="Simakov O."/>
            <person name="Putnam N."/>
            <person name="Stites J."/>
            <person name="Kuroki Y."/>
            <person name="Tanaka T."/>
            <person name="Michiue T."/>
            <person name="Watanabe M."/>
            <person name="Bogdanovic O."/>
            <person name="Lister R."/>
            <person name="Georgiou G."/>
            <person name="Paranjpe S.S."/>
            <person name="van Kruijsbergen I."/>
            <person name="Shu S."/>
            <person name="Carlson J."/>
            <person name="Kinoshita T."/>
            <person name="Ohta Y."/>
            <person name="Mawaribuchi S."/>
            <person name="Jenkins J."/>
            <person name="Grimwood J."/>
            <person name="Schmutz J."/>
            <person name="Mitros T."/>
            <person name="Mozaffari S.V."/>
            <person name="Suzuki Y."/>
            <person name="Haramoto Y."/>
            <person name="Yamamoto T.S."/>
            <person name="Takagi C."/>
            <person name="Heald R."/>
            <person name="Miller K."/>
            <person name="Haudenschild C."/>
            <person name="Kitzman J."/>
            <person name="Nakayama T."/>
            <person name="Izutsu Y."/>
            <person name="Robert J."/>
            <person name="Fortriede J."/>
            <person name="Burns K."/>
            <person name="Lotay V."/>
            <person name="Karimi K."/>
            <person name="Yasuoka Y."/>
            <person name="Dichmann D.S."/>
            <person name="Flajnik M.F."/>
            <person name="Houston D.W."/>
            <person name="Shendure J."/>
            <person name="DuPasquier L."/>
            <person name="Vize P.D."/>
            <person name="Zorn A.M."/>
            <person name="Ito M."/>
            <person name="Marcotte E.M."/>
            <person name="Wallingford J.B."/>
            <person name="Ito Y."/>
            <person name="Asashima M."/>
            <person name="Ueno N."/>
            <person name="Matsuda Y."/>
            <person name="Veenstra G.J."/>
            <person name="Fujiyama A."/>
            <person name="Harland R.M."/>
            <person name="Taira M."/>
            <person name="Rokhsar D.S."/>
        </authorList>
    </citation>
    <scope>NUCLEOTIDE SEQUENCE [LARGE SCALE GENOMIC DNA]</scope>
    <source>
        <strain evidence="3">J</strain>
    </source>
</reference>
<gene>
    <name evidence="2" type="ORF">XELAEV_18015067mg</name>
</gene>
<keyword evidence="1" id="KW-1133">Transmembrane helix</keyword>
<evidence type="ECO:0000313" key="2">
    <source>
        <dbReference type="EMBL" id="OCT92010.1"/>
    </source>
</evidence>
<keyword evidence="1" id="KW-0812">Transmembrane</keyword>
<organism evidence="2 3">
    <name type="scientific">Xenopus laevis</name>
    <name type="common">African clawed frog</name>
    <dbReference type="NCBI Taxonomy" id="8355"/>
    <lineage>
        <taxon>Eukaryota</taxon>
        <taxon>Metazoa</taxon>
        <taxon>Chordata</taxon>
        <taxon>Craniata</taxon>
        <taxon>Vertebrata</taxon>
        <taxon>Euteleostomi</taxon>
        <taxon>Amphibia</taxon>
        <taxon>Batrachia</taxon>
        <taxon>Anura</taxon>
        <taxon>Pipoidea</taxon>
        <taxon>Pipidae</taxon>
        <taxon>Xenopodinae</taxon>
        <taxon>Xenopus</taxon>
        <taxon>Xenopus</taxon>
    </lineage>
</organism>
<feature type="transmembrane region" description="Helical" evidence="1">
    <location>
        <begin position="74"/>
        <end position="92"/>
    </location>
</feature>
<proteinExistence type="predicted"/>
<keyword evidence="1" id="KW-0472">Membrane</keyword>
<sequence length="94" mass="11083">MEGGTCVYCLPTEQEFPEHTPLPHPLYIQQSYQLLEGFFSHYQSRCELFFCFSSPDNLRIFSSDFCIFVAPKNVNFSLFLLFLFLLNEYIIYSV</sequence>
<dbReference type="Proteomes" id="UP000694892">
    <property type="component" value="Chromosome 2S"/>
</dbReference>